<feature type="chain" id="PRO_5009106621" description="Ice-binding protein C-terminal domain-containing protein" evidence="1">
    <location>
        <begin position="23"/>
        <end position="213"/>
    </location>
</feature>
<name>A0A1D8D677_CHLLM</name>
<gene>
    <name evidence="3" type="ORF">BIU88_08880</name>
</gene>
<dbReference type="AlphaFoldDB" id="A0A1D8D677"/>
<evidence type="ECO:0000259" key="2">
    <source>
        <dbReference type="Pfam" id="PF07589"/>
    </source>
</evidence>
<dbReference type="NCBIfam" id="TIGR02595">
    <property type="entry name" value="PEP_CTERM"/>
    <property type="match status" value="1"/>
</dbReference>
<dbReference type="Pfam" id="PF07589">
    <property type="entry name" value="PEP-CTERM"/>
    <property type="match status" value="1"/>
</dbReference>
<protein>
    <recommendedName>
        <fullName evidence="2">Ice-binding protein C-terminal domain-containing protein</fullName>
    </recommendedName>
</protein>
<reference evidence="3" key="1">
    <citation type="submission" date="2016-09" db="EMBL/GenBank/DDBJ databases">
        <title>Genome sequence of Chlorobaculum limnaeum.</title>
        <authorList>
            <person name="Liu Z."/>
            <person name="Tank M."/>
            <person name="Bryant D.A."/>
        </authorList>
    </citation>
    <scope>NUCLEOTIDE SEQUENCE [LARGE SCALE GENOMIC DNA]</scope>
    <source>
        <strain evidence="3">DSM 1677</strain>
    </source>
</reference>
<organism evidence="3 4">
    <name type="scientific">Chlorobaculum limnaeum</name>
    <dbReference type="NCBI Taxonomy" id="274537"/>
    <lineage>
        <taxon>Bacteria</taxon>
        <taxon>Pseudomonadati</taxon>
        <taxon>Chlorobiota</taxon>
        <taxon>Chlorobiia</taxon>
        <taxon>Chlorobiales</taxon>
        <taxon>Chlorobiaceae</taxon>
        <taxon>Chlorobaculum</taxon>
    </lineage>
</organism>
<dbReference type="OrthoDB" id="1652165at2"/>
<evidence type="ECO:0000256" key="1">
    <source>
        <dbReference type="SAM" id="SignalP"/>
    </source>
</evidence>
<dbReference type="EMBL" id="CP017305">
    <property type="protein sequence ID" value="AOS84234.1"/>
    <property type="molecule type" value="Genomic_DNA"/>
</dbReference>
<dbReference type="RefSeq" id="WP_069810427.1">
    <property type="nucleotide sequence ID" value="NZ_CP017305.1"/>
</dbReference>
<keyword evidence="1" id="KW-0732">Signal</keyword>
<feature type="signal peptide" evidence="1">
    <location>
        <begin position="1"/>
        <end position="22"/>
    </location>
</feature>
<keyword evidence="4" id="KW-1185">Reference proteome</keyword>
<dbReference type="STRING" id="274537.BIU88_08880"/>
<dbReference type="KEGG" id="clz:BIU88_08880"/>
<accession>A0A1D8D677</accession>
<dbReference type="Proteomes" id="UP000095185">
    <property type="component" value="Chromosome"/>
</dbReference>
<sequence>MKAAAATIGILFTAMSWTGALADVISSNPITGTNPGADNPYVTGLSGNANITASGIGRGAGITGNTGADRYNAKNWSLPFDANDYFTFTLDAKDGYEINFTSFEYHAQRSTTGPTSFAFRSSIDGFATDIGTPTAAGTTIDLPGDKFYNLTDPIEFRLYGYGSEGGTFSVNDYTFNGTVEAVPEPGTLALVGVGSLLMLASRHRTRKSSEMAA</sequence>
<proteinExistence type="predicted"/>
<dbReference type="InterPro" id="IPR013424">
    <property type="entry name" value="Ice-binding_C"/>
</dbReference>
<feature type="domain" description="Ice-binding protein C-terminal" evidence="2">
    <location>
        <begin position="181"/>
        <end position="204"/>
    </location>
</feature>
<evidence type="ECO:0000313" key="3">
    <source>
        <dbReference type="EMBL" id="AOS84234.1"/>
    </source>
</evidence>
<evidence type="ECO:0000313" key="4">
    <source>
        <dbReference type="Proteomes" id="UP000095185"/>
    </source>
</evidence>